<dbReference type="FunCoup" id="A8QC36">
    <property type="interactions" value="199"/>
</dbReference>
<gene>
    <name evidence="7" type="ORF">MGL_3971</name>
</gene>
<dbReference type="GO" id="GO:0016706">
    <property type="term" value="F:2-oxoglutarate-dependent dioxygenase activity"/>
    <property type="evidence" value="ECO:0007669"/>
    <property type="project" value="TreeGrafter"/>
</dbReference>
<comment type="similarity">
    <text evidence="1">Belongs to the TfdA dioxygenase family.</text>
</comment>
<organism evidence="7 8">
    <name type="scientific">Malassezia globosa (strain ATCC MYA-4612 / CBS 7966)</name>
    <name type="common">Dandruff-associated fungus</name>
    <dbReference type="NCBI Taxonomy" id="425265"/>
    <lineage>
        <taxon>Eukaryota</taxon>
        <taxon>Fungi</taxon>
        <taxon>Dikarya</taxon>
        <taxon>Basidiomycota</taxon>
        <taxon>Ustilaginomycotina</taxon>
        <taxon>Malasseziomycetes</taxon>
        <taxon>Malasseziales</taxon>
        <taxon>Malasseziaceae</taxon>
        <taxon>Malassezia</taxon>
    </lineage>
</organism>
<dbReference type="Proteomes" id="UP000008837">
    <property type="component" value="Unassembled WGS sequence"/>
</dbReference>
<dbReference type="PANTHER" id="PTHR30468">
    <property type="entry name" value="ALPHA-KETOGLUTARATE-DEPENDENT SULFONATE DIOXYGENASE"/>
    <property type="match status" value="1"/>
</dbReference>
<dbReference type="EMBL" id="AAYY01000016">
    <property type="protein sequence ID" value="EDP41763.1"/>
    <property type="molecule type" value="Genomic_DNA"/>
</dbReference>
<evidence type="ECO:0000256" key="4">
    <source>
        <dbReference type="ARBA" id="ARBA00023002"/>
    </source>
</evidence>
<dbReference type="InParanoid" id="A8QC36"/>
<reference evidence="7 8" key="1">
    <citation type="journal article" date="2007" name="Proc. Natl. Acad. Sci. U.S.A.">
        <title>Dandruff-associated Malassezia genomes reveal convergent and divergent virulence traits shared with plant and human fungal pathogens.</title>
        <authorList>
            <person name="Xu J."/>
            <person name="Saunders C.W."/>
            <person name="Hu P."/>
            <person name="Grant R.A."/>
            <person name="Boekhout T."/>
            <person name="Kuramae E.E."/>
            <person name="Kronstad J.W."/>
            <person name="Deangelis Y.M."/>
            <person name="Reeder N.L."/>
            <person name="Johnstone K.R."/>
            <person name="Leland M."/>
            <person name="Fieno A.M."/>
            <person name="Begley W.M."/>
            <person name="Sun Y."/>
            <person name="Lacey M.P."/>
            <person name="Chaudhary T."/>
            <person name="Keough T."/>
            <person name="Chu L."/>
            <person name="Sears R."/>
            <person name="Yuan B."/>
            <person name="Dawson T.L.Jr."/>
        </authorList>
    </citation>
    <scope>NUCLEOTIDE SEQUENCE [LARGE SCALE GENOMIC DNA]</scope>
    <source>
        <strain evidence="8">ATCC MYA-4612 / CBS 7966</strain>
    </source>
</reference>
<dbReference type="Pfam" id="PF02668">
    <property type="entry name" value="TauD"/>
    <property type="match status" value="1"/>
</dbReference>
<evidence type="ECO:0000256" key="5">
    <source>
        <dbReference type="ARBA" id="ARBA00023004"/>
    </source>
</evidence>
<dbReference type="InterPro" id="IPR042098">
    <property type="entry name" value="TauD-like_sf"/>
</dbReference>
<keyword evidence="4" id="KW-0560">Oxidoreductase</keyword>
<dbReference type="OrthoDB" id="10257314at2759"/>
<dbReference type="STRING" id="425265.A8QC36"/>
<keyword evidence="3" id="KW-0223">Dioxygenase</keyword>
<sequence length="382" mass="42712">MAPVAALAPAVPPALTTCKSISASPSIASLVRNTKSSIASRQPLQVSGLLDSLYEFDELTPGLGRLYPTIQLRDLIYHEKADELIRDLAIIISRRGVVFFKNQELSADEQKFVTDRLGHLTGKPATSGLHIHPVYNAERVGKDQVVDEKGTQNKDNEISVISSNLHRSLDVEPRSGADEWHSDIAFEPVPADYTSLKVHTLPQTGGDTMWASGYEVYDLLSQPFRNMFEKLKGFYYPPEFINSAARHGYALYPGPRGAAENVDTHLTAEHPLIRTNPVTGWKSVFGIGHHFNRILGVSLDESDMLKRYIRDLVTQNHSTQLRYRWGKNDLAIWDNRSTYHAATPDYFDLGPRSGIRAVSCGERPFFDPASRSRREELKGKLV</sequence>
<dbReference type="AlphaFoldDB" id="A8QC36"/>
<comment type="caution">
    <text evidence="7">The sequence shown here is derived from an EMBL/GenBank/DDBJ whole genome shotgun (WGS) entry which is preliminary data.</text>
</comment>
<dbReference type="GeneID" id="5853283"/>
<keyword evidence="2" id="KW-0479">Metal-binding</keyword>
<dbReference type="PANTHER" id="PTHR30468:SF10">
    <property type="entry name" value="TAUD_TFDA-LIKE DOMAIN-CONTAINING PROTEIN"/>
    <property type="match status" value="1"/>
</dbReference>
<evidence type="ECO:0000259" key="6">
    <source>
        <dbReference type="Pfam" id="PF02668"/>
    </source>
</evidence>
<evidence type="ECO:0000256" key="1">
    <source>
        <dbReference type="ARBA" id="ARBA00005896"/>
    </source>
</evidence>
<dbReference type="GO" id="GO:0046872">
    <property type="term" value="F:metal ion binding"/>
    <property type="evidence" value="ECO:0007669"/>
    <property type="project" value="UniProtKB-KW"/>
</dbReference>
<dbReference type="Gene3D" id="3.60.130.10">
    <property type="entry name" value="Clavaminate synthase-like"/>
    <property type="match status" value="1"/>
</dbReference>
<name>A8QC36_MALGO</name>
<evidence type="ECO:0000313" key="7">
    <source>
        <dbReference type="EMBL" id="EDP41763.1"/>
    </source>
</evidence>
<protein>
    <recommendedName>
        <fullName evidence="6">TauD/TfdA-like domain-containing protein</fullName>
    </recommendedName>
</protein>
<dbReference type="InterPro" id="IPR051323">
    <property type="entry name" value="AtsK-like"/>
</dbReference>
<dbReference type="VEuPathDB" id="FungiDB:MGL_3971"/>
<dbReference type="SUPFAM" id="SSF51197">
    <property type="entry name" value="Clavaminate synthase-like"/>
    <property type="match status" value="1"/>
</dbReference>
<keyword evidence="8" id="KW-1185">Reference proteome</keyword>
<evidence type="ECO:0000313" key="8">
    <source>
        <dbReference type="Proteomes" id="UP000008837"/>
    </source>
</evidence>
<dbReference type="InterPro" id="IPR003819">
    <property type="entry name" value="TauD/TfdA-like"/>
</dbReference>
<feature type="domain" description="TauD/TfdA-like" evidence="6">
    <location>
        <begin position="57"/>
        <end position="352"/>
    </location>
</feature>
<evidence type="ECO:0000256" key="2">
    <source>
        <dbReference type="ARBA" id="ARBA00022723"/>
    </source>
</evidence>
<accession>A8QC36</accession>
<dbReference type="RefSeq" id="XP_001728977.1">
    <property type="nucleotide sequence ID" value="XM_001728925.1"/>
</dbReference>
<proteinExistence type="inferred from homology"/>
<dbReference type="GO" id="GO:0005737">
    <property type="term" value="C:cytoplasm"/>
    <property type="evidence" value="ECO:0007669"/>
    <property type="project" value="TreeGrafter"/>
</dbReference>
<evidence type="ECO:0000256" key="3">
    <source>
        <dbReference type="ARBA" id="ARBA00022964"/>
    </source>
</evidence>
<keyword evidence="5" id="KW-0408">Iron</keyword>
<dbReference type="KEGG" id="mgl:MGL_3971"/>
<dbReference type="OMA" id="NASLKEW"/>